<sequence length="62" mass="6969">MTVNRTVRAAAGLFILLSLLLAWLHSPYWLGFTAFVGINLLQSAFTDWCPLMTILRKAGMKE</sequence>
<keyword evidence="1" id="KW-0812">Transmembrane</keyword>
<dbReference type="eggNOG" id="ENOG5032YCZ">
    <property type="taxonomic scope" value="Bacteria"/>
</dbReference>
<reference evidence="3 4" key="1">
    <citation type="journal article" date="2011" name="J. Bacteriol.">
        <title>Complete genome sequence and updated annotation of Desulfovibrio alaskensis G20.</title>
        <authorList>
            <person name="Hauser L.J."/>
            <person name="Land M.L."/>
            <person name="Brown S.D."/>
            <person name="Larimer F."/>
            <person name="Keller K.L."/>
            <person name="Rapp-Giles B.J."/>
            <person name="Price M.N."/>
            <person name="Lin M."/>
            <person name="Bruce D.C."/>
            <person name="Detter J.C."/>
            <person name="Tapia R."/>
            <person name="Han C.S."/>
            <person name="Goodwin L.A."/>
            <person name="Cheng J.F."/>
            <person name="Pitluck S."/>
            <person name="Copeland A."/>
            <person name="Lucas S."/>
            <person name="Nolan M."/>
            <person name="Lapidus A.L."/>
            <person name="Palumbo A.V."/>
            <person name="Wall J.D."/>
        </authorList>
    </citation>
    <scope>NUCLEOTIDE SEQUENCE [LARGE SCALE GENOMIC DNA]</scope>
    <source>
        <strain evidence="4">ATCC BAA 1058 / DSM 17464 / G20</strain>
    </source>
</reference>
<evidence type="ECO:0000313" key="4">
    <source>
        <dbReference type="Proteomes" id="UP000002710"/>
    </source>
</evidence>
<dbReference type="InterPro" id="IPR021309">
    <property type="entry name" value="YgaP-like_TM"/>
</dbReference>
<proteinExistence type="predicted"/>
<feature type="transmembrane region" description="Helical" evidence="1">
    <location>
        <begin position="34"/>
        <end position="55"/>
    </location>
</feature>
<dbReference type="EMBL" id="CP000112">
    <property type="protein sequence ID" value="AEL79412.1"/>
    <property type="molecule type" value="Genomic_DNA"/>
</dbReference>
<keyword evidence="1" id="KW-1133">Transmembrane helix</keyword>
<keyword evidence="4" id="KW-1185">Reference proteome</keyword>
<protein>
    <recommendedName>
        <fullName evidence="2">Inner membrane protein YgaP-like transmembrane domain-containing protein</fullName>
    </recommendedName>
</protein>
<dbReference type="STRING" id="207559.Dde_4012"/>
<organism evidence="3 4">
    <name type="scientific">Oleidesulfovibrio alaskensis (strain ATCC BAA-1058 / DSM 17464 / G20)</name>
    <name type="common">Desulfovibrio alaskensis</name>
    <dbReference type="NCBI Taxonomy" id="207559"/>
    <lineage>
        <taxon>Bacteria</taxon>
        <taxon>Pseudomonadati</taxon>
        <taxon>Thermodesulfobacteriota</taxon>
        <taxon>Desulfovibrionia</taxon>
        <taxon>Desulfovibrionales</taxon>
        <taxon>Desulfovibrionaceae</taxon>
        <taxon>Oleidesulfovibrio</taxon>
    </lineage>
</organism>
<evidence type="ECO:0000313" key="3">
    <source>
        <dbReference type="EMBL" id="AEL79412.1"/>
    </source>
</evidence>
<dbReference type="Proteomes" id="UP000002710">
    <property type="component" value="Chromosome"/>
</dbReference>
<gene>
    <name evidence="3" type="ordered locus">Dde_4012</name>
</gene>
<dbReference type="RefSeq" id="WP_011366667.1">
    <property type="nucleotide sequence ID" value="NC_007519.1"/>
</dbReference>
<accession>F9XXJ2</accession>
<feature type="domain" description="Inner membrane protein YgaP-like transmembrane" evidence="2">
    <location>
        <begin position="2"/>
        <end position="57"/>
    </location>
</feature>
<dbReference type="HOGENOM" id="CLU_190060_0_1_7"/>
<evidence type="ECO:0000256" key="1">
    <source>
        <dbReference type="SAM" id="Phobius"/>
    </source>
</evidence>
<evidence type="ECO:0000259" key="2">
    <source>
        <dbReference type="Pfam" id="PF11127"/>
    </source>
</evidence>
<dbReference type="KEGG" id="dde:Dde_4012"/>
<name>F9XXJ2_OLEA2</name>
<dbReference type="Gene3D" id="6.10.140.1340">
    <property type="match status" value="1"/>
</dbReference>
<dbReference type="AlphaFoldDB" id="F9XXJ2"/>
<dbReference type="Pfam" id="PF11127">
    <property type="entry name" value="YgaP-like_TM"/>
    <property type="match status" value="1"/>
</dbReference>
<keyword evidence="1" id="KW-0472">Membrane</keyword>